<keyword evidence="3" id="KW-1185">Reference proteome</keyword>
<dbReference type="RefSeq" id="WP_213170849.1">
    <property type="nucleotide sequence ID" value="NZ_CP070496.1"/>
</dbReference>
<evidence type="ECO:0000256" key="1">
    <source>
        <dbReference type="SAM" id="Phobius"/>
    </source>
</evidence>
<keyword evidence="1" id="KW-0472">Membrane</keyword>
<feature type="transmembrane region" description="Helical" evidence="1">
    <location>
        <begin position="38"/>
        <end position="58"/>
    </location>
</feature>
<dbReference type="EMBL" id="CP070496">
    <property type="protein sequence ID" value="QSB04850.1"/>
    <property type="molecule type" value="Genomic_DNA"/>
</dbReference>
<dbReference type="KEGG" id="nav:JQS30_13925"/>
<name>A0A895XRG5_9ACTN</name>
<feature type="transmembrane region" description="Helical" evidence="1">
    <location>
        <begin position="12"/>
        <end position="32"/>
    </location>
</feature>
<accession>A0A895XRG5</accession>
<dbReference type="AlphaFoldDB" id="A0A895XRG5"/>
<organism evidence="2 3">
    <name type="scientific">Natronoglycomyces albus</name>
    <dbReference type="NCBI Taxonomy" id="2811108"/>
    <lineage>
        <taxon>Bacteria</taxon>
        <taxon>Bacillati</taxon>
        <taxon>Actinomycetota</taxon>
        <taxon>Actinomycetes</taxon>
        <taxon>Glycomycetales</taxon>
        <taxon>Glycomycetaceae</taxon>
        <taxon>Natronoglycomyces</taxon>
    </lineage>
</organism>
<protein>
    <submittedName>
        <fullName evidence="2">DUF308 domain-containing protein</fullName>
    </submittedName>
</protein>
<reference evidence="2" key="1">
    <citation type="submission" date="2021-02" db="EMBL/GenBank/DDBJ databases">
        <title>Natronoglycomyces albus gen. nov., sp. nov, a haloalkaliphilic actinobacterium from a soda solonchak soil.</title>
        <authorList>
            <person name="Sorokin D.Y."/>
            <person name="Khijniak T.V."/>
            <person name="Zakharycheva A.P."/>
            <person name="Boueva O.V."/>
            <person name="Ariskina E.V."/>
            <person name="Hahnke R.L."/>
            <person name="Bunk B."/>
            <person name="Sproer C."/>
            <person name="Schumann P."/>
            <person name="Evtushenko L.I."/>
            <person name="Kublanov I.V."/>
        </authorList>
    </citation>
    <scope>NUCLEOTIDE SEQUENCE</scope>
    <source>
        <strain evidence="2">DSM 106290</strain>
    </source>
</reference>
<dbReference type="InterPro" id="IPR005325">
    <property type="entry name" value="DUF308_memb"/>
</dbReference>
<dbReference type="GO" id="GO:0005886">
    <property type="term" value="C:plasma membrane"/>
    <property type="evidence" value="ECO:0007669"/>
    <property type="project" value="TreeGrafter"/>
</dbReference>
<keyword evidence="1" id="KW-1133">Transmembrane helix</keyword>
<dbReference type="PANTHER" id="PTHR34989:SF1">
    <property type="entry name" value="PROTEIN HDED"/>
    <property type="match status" value="1"/>
</dbReference>
<dbReference type="PANTHER" id="PTHR34989">
    <property type="entry name" value="PROTEIN HDED"/>
    <property type="match status" value="1"/>
</dbReference>
<evidence type="ECO:0000313" key="2">
    <source>
        <dbReference type="EMBL" id="QSB04850.1"/>
    </source>
</evidence>
<evidence type="ECO:0000313" key="3">
    <source>
        <dbReference type="Proteomes" id="UP000662939"/>
    </source>
</evidence>
<feature type="transmembrane region" description="Helical" evidence="1">
    <location>
        <begin position="90"/>
        <end position="110"/>
    </location>
</feature>
<gene>
    <name evidence="2" type="ORF">JQS30_13925</name>
</gene>
<dbReference type="InterPro" id="IPR052712">
    <property type="entry name" value="Acid_resist_chaperone_HdeD"/>
</dbReference>
<sequence length="190" mass="20174">MKELLSANWPLVVARGFLAVLFGVMAVVWPGITLLSLVFLFGIYALIDGFTSVFVGLSRLSGERWIPLASGGLGILTGILVLAWPGISAVVLLVFVAIWALIIGFSQLWSALRLHGDFTGRALMALSGVAIVALAVYMLAQPGQGAVALVFGIGFLAIVWGLFTVALGFRMRSVARQLEQVDTTESSPVL</sequence>
<feature type="transmembrane region" description="Helical" evidence="1">
    <location>
        <begin position="65"/>
        <end position="84"/>
    </location>
</feature>
<feature type="transmembrane region" description="Helical" evidence="1">
    <location>
        <begin position="146"/>
        <end position="169"/>
    </location>
</feature>
<proteinExistence type="predicted"/>
<feature type="transmembrane region" description="Helical" evidence="1">
    <location>
        <begin position="122"/>
        <end position="140"/>
    </location>
</feature>
<dbReference type="Proteomes" id="UP000662939">
    <property type="component" value="Chromosome"/>
</dbReference>
<keyword evidence="1" id="KW-0812">Transmembrane</keyword>
<dbReference type="Pfam" id="PF03729">
    <property type="entry name" value="DUF308"/>
    <property type="match status" value="2"/>
</dbReference>